<organism evidence="1 2">
    <name type="scientific">Trichoderma simmonsii</name>
    <dbReference type="NCBI Taxonomy" id="1491479"/>
    <lineage>
        <taxon>Eukaryota</taxon>
        <taxon>Fungi</taxon>
        <taxon>Dikarya</taxon>
        <taxon>Ascomycota</taxon>
        <taxon>Pezizomycotina</taxon>
        <taxon>Sordariomycetes</taxon>
        <taxon>Hypocreomycetidae</taxon>
        <taxon>Hypocreales</taxon>
        <taxon>Hypocreaceae</taxon>
        <taxon>Trichoderma</taxon>
    </lineage>
</organism>
<gene>
    <name evidence="1" type="ORF">H0G86_008662</name>
</gene>
<sequence>MCKFSFAQQSFQSRQWSWFEAADGSNLDASKFFSRWQKGVNSVIGDAREYNTTACTVFVAQNRNRELVAESKGEMLSAQGKTLTLCSQRFCRSDRLIIG</sequence>
<name>A0A8G0LFZ5_9HYPO</name>
<dbReference type="EMBL" id="CP075867">
    <property type="protein sequence ID" value="QYT01632.1"/>
    <property type="molecule type" value="Genomic_DNA"/>
</dbReference>
<proteinExistence type="predicted"/>
<keyword evidence="2" id="KW-1185">Reference proteome</keyword>
<reference evidence="1 2" key="1">
    <citation type="journal article" date="2021" name="BMC Genomics">
        <title>Telomere-to-telomere genome assembly of asparaginase-producing Trichoderma simmonsii.</title>
        <authorList>
            <person name="Chung D."/>
            <person name="Kwon Y.M."/>
            <person name="Yang Y."/>
        </authorList>
    </citation>
    <scope>NUCLEOTIDE SEQUENCE [LARGE SCALE GENOMIC DNA]</scope>
    <source>
        <strain evidence="1 2">GH-Sj1</strain>
    </source>
</reference>
<dbReference type="AlphaFoldDB" id="A0A8G0LFZ5"/>
<evidence type="ECO:0000313" key="2">
    <source>
        <dbReference type="Proteomes" id="UP000826661"/>
    </source>
</evidence>
<evidence type="ECO:0000313" key="1">
    <source>
        <dbReference type="EMBL" id="QYT01632.1"/>
    </source>
</evidence>
<accession>A0A8G0LFZ5</accession>
<dbReference type="Proteomes" id="UP000826661">
    <property type="component" value="Chromosome IV"/>
</dbReference>
<protein>
    <submittedName>
        <fullName evidence="1">Uncharacterized protein</fullName>
    </submittedName>
</protein>